<feature type="chain" id="PRO_5028278772" evidence="1">
    <location>
        <begin position="20"/>
        <end position="188"/>
    </location>
</feature>
<evidence type="ECO:0000256" key="1">
    <source>
        <dbReference type="SAM" id="SignalP"/>
    </source>
</evidence>
<sequence>MKKLLLAICLAGAVGSVHAEEYLGLDLGVATKEKIAQQLKASGSPFEDDWGYRGYSNDLPSFKVLGYEKFNKFGNVNEAWLEFSPKGILYRIIVEYNDSGKTFKVLKDALDTKYGRANQQGMGFEVEYKYRDGKTDIYLIRNTFGFGNNQKTTLIYIWTPFIGEVNKMKAAIEDDIKKKNAKKAASDL</sequence>
<keyword evidence="1" id="KW-0732">Signal</keyword>
<organism evidence="2">
    <name type="scientific">Desulfatirhabdium butyrativorans</name>
    <dbReference type="NCBI Taxonomy" id="340467"/>
    <lineage>
        <taxon>Bacteria</taxon>
        <taxon>Pseudomonadati</taxon>
        <taxon>Thermodesulfobacteriota</taxon>
        <taxon>Desulfobacteria</taxon>
        <taxon>Desulfobacterales</taxon>
        <taxon>Desulfatirhabdiaceae</taxon>
        <taxon>Desulfatirhabdium</taxon>
    </lineage>
</organism>
<dbReference type="AlphaFoldDB" id="A0A7C4W114"/>
<feature type="signal peptide" evidence="1">
    <location>
        <begin position="1"/>
        <end position="19"/>
    </location>
</feature>
<gene>
    <name evidence="2" type="ORF">ENS29_11940</name>
</gene>
<accession>A0A7C4W114</accession>
<protein>
    <submittedName>
        <fullName evidence="2">Uncharacterized protein</fullName>
    </submittedName>
</protein>
<dbReference type="EMBL" id="DSUH01000273">
    <property type="protein sequence ID" value="HGU33556.1"/>
    <property type="molecule type" value="Genomic_DNA"/>
</dbReference>
<proteinExistence type="predicted"/>
<name>A0A7C4W114_9BACT</name>
<comment type="caution">
    <text evidence="2">The sequence shown here is derived from an EMBL/GenBank/DDBJ whole genome shotgun (WGS) entry which is preliminary data.</text>
</comment>
<reference evidence="2" key="1">
    <citation type="journal article" date="2020" name="mSystems">
        <title>Genome- and Community-Level Interaction Insights into Carbon Utilization and Element Cycling Functions of Hydrothermarchaeota in Hydrothermal Sediment.</title>
        <authorList>
            <person name="Zhou Z."/>
            <person name="Liu Y."/>
            <person name="Xu W."/>
            <person name="Pan J."/>
            <person name="Luo Z.H."/>
            <person name="Li M."/>
        </authorList>
    </citation>
    <scope>NUCLEOTIDE SEQUENCE [LARGE SCALE GENOMIC DNA]</scope>
    <source>
        <strain evidence="2">SpSt-477</strain>
    </source>
</reference>
<evidence type="ECO:0000313" key="2">
    <source>
        <dbReference type="EMBL" id="HGU33556.1"/>
    </source>
</evidence>